<feature type="compositionally biased region" description="Low complexity" evidence="1">
    <location>
        <begin position="50"/>
        <end position="65"/>
    </location>
</feature>
<evidence type="ECO:0000313" key="2">
    <source>
        <dbReference type="EMBL" id="KAK7207248.1"/>
    </source>
</evidence>
<feature type="compositionally biased region" description="Polar residues" evidence="1">
    <location>
        <begin position="508"/>
        <end position="519"/>
    </location>
</feature>
<feature type="compositionally biased region" description="Pro residues" evidence="1">
    <location>
        <begin position="29"/>
        <end position="49"/>
    </location>
</feature>
<feature type="region of interest" description="Disordered" evidence="1">
    <location>
        <begin position="455"/>
        <end position="523"/>
    </location>
</feature>
<feature type="compositionally biased region" description="Low complexity" evidence="1">
    <location>
        <begin position="181"/>
        <end position="217"/>
    </location>
</feature>
<keyword evidence="3" id="KW-1185">Reference proteome</keyword>
<protein>
    <recommendedName>
        <fullName evidence="4">Transcription factor Iwr1 domain-containing protein</fullName>
    </recommendedName>
</protein>
<evidence type="ECO:0000256" key="1">
    <source>
        <dbReference type="SAM" id="MobiDB-lite"/>
    </source>
</evidence>
<dbReference type="GeneID" id="90036883"/>
<feature type="compositionally biased region" description="Basic and acidic residues" evidence="1">
    <location>
        <begin position="569"/>
        <end position="578"/>
    </location>
</feature>
<proteinExistence type="predicted"/>
<dbReference type="Proteomes" id="UP001498771">
    <property type="component" value="Unassembled WGS sequence"/>
</dbReference>
<sequence>MPLLTSNFLLSHVRRKRGRRKPADSPPARSAPPPHPSTSPPASKPPPNPISSTTAPKSTPPSASSRKQSIVRSASTRIKRSFAASAAAAAGGRRRQSSPKTISPSSPFPSALATFDASASGSDLLHKLNPIPRLRHATIRMTESPEAARVREKEAVINAGVIYGTRTYDWGVVPLTPSTPGAAASKTTTAAAEASSSSSFASSSSSTAPTEAETTPSETKRKRTIQRIFEVSKTILRTKPLPSLPVDAIPQTTTATDLQQNSDLARQGTVIEISSQDEDNEVQRSTSVVDCLATFAQEKPMPDDDDVNNSSIENDDTNSIIEESTESILVSNDDDAGALRSLDGLGIRHLDRENSRRRFSFDSSVAGTDSLFRNDSDASRATRISLTAAVEDVVGSDVDVPPSDEDELDIEVPFAANLYSSDELANITAFEFTDDLDQAGDDYFDDLMLDEVNNMADDDDDGYSDDGSDFGAASRPARRPSLTPISERTDEDSTPTSSPFVSDAYYQHSPSPAPFQSSPLAPPRTHDVVAYVRKSRGWVVERRRRKGGWGSHGADDGATSSDVEEELVGTERVEKRAI</sequence>
<evidence type="ECO:0008006" key="4">
    <source>
        <dbReference type="Google" id="ProtNLM"/>
    </source>
</evidence>
<reference evidence="2 3" key="1">
    <citation type="submission" date="2024-03" db="EMBL/GenBank/DDBJ databases">
        <title>Genome-scale model development and genomic sequencing of the oleaginous clade Lipomyces.</title>
        <authorList>
            <consortium name="Lawrence Berkeley National Laboratory"/>
            <person name="Czajka J.J."/>
            <person name="Han Y."/>
            <person name="Kim J."/>
            <person name="Mondo S.J."/>
            <person name="Hofstad B.A."/>
            <person name="Robles A."/>
            <person name="Haridas S."/>
            <person name="Riley R."/>
            <person name="LaButti K."/>
            <person name="Pangilinan J."/>
            <person name="Andreopoulos W."/>
            <person name="Lipzen A."/>
            <person name="Yan J."/>
            <person name="Wang M."/>
            <person name="Ng V."/>
            <person name="Grigoriev I.V."/>
            <person name="Spatafora J.W."/>
            <person name="Magnuson J.K."/>
            <person name="Baker S.E."/>
            <person name="Pomraning K.R."/>
        </authorList>
    </citation>
    <scope>NUCLEOTIDE SEQUENCE [LARGE SCALE GENOMIC DNA]</scope>
    <source>
        <strain evidence="2 3">Phaff 52-87</strain>
    </source>
</reference>
<feature type="compositionally biased region" description="Low complexity" evidence="1">
    <location>
        <begin position="81"/>
        <end position="91"/>
    </location>
</feature>
<organism evidence="2 3">
    <name type="scientific">Myxozyma melibiosi</name>
    <dbReference type="NCBI Taxonomy" id="54550"/>
    <lineage>
        <taxon>Eukaryota</taxon>
        <taxon>Fungi</taxon>
        <taxon>Dikarya</taxon>
        <taxon>Ascomycota</taxon>
        <taxon>Saccharomycotina</taxon>
        <taxon>Lipomycetes</taxon>
        <taxon>Lipomycetales</taxon>
        <taxon>Lipomycetaceae</taxon>
        <taxon>Myxozyma</taxon>
    </lineage>
</organism>
<dbReference type="RefSeq" id="XP_064770281.1">
    <property type="nucleotide sequence ID" value="XM_064911371.1"/>
</dbReference>
<gene>
    <name evidence="2" type="ORF">BZA70DRAFT_270816</name>
</gene>
<feature type="compositionally biased region" description="Polar residues" evidence="1">
    <location>
        <begin position="66"/>
        <end position="76"/>
    </location>
</feature>
<feature type="compositionally biased region" description="Acidic residues" evidence="1">
    <location>
        <begin position="456"/>
        <end position="468"/>
    </location>
</feature>
<feature type="region of interest" description="Disordered" evidence="1">
    <location>
        <begin position="1"/>
        <end position="107"/>
    </location>
</feature>
<feature type="region of interest" description="Disordered" evidence="1">
    <location>
        <begin position="543"/>
        <end position="578"/>
    </location>
</feature>
<comment type="caution">
    <text evidence="2">The sequence shown here is derived from an EMBL/GenBank/DDBJ whole genome shotgun (WGS) entry which is preliminary data.</text>
</comment>
<name>A0ABR1FBL8_9ASCO</name>
<feature type="region of interest" description="Disordered" evidence="1">
    <location>
        <begin position="181"/>
        <end position="224"/>
    </location>
</feature>
<accession>A0ABR1FBL8</accession>
<evidence type="ECO:0000313" key="3">
    <source>
        <dbReference type="Proteomes" id="UP001498771"/>
    </source>
</evidence>
<dbReference type="EMBL" id="JBBJBU010000001">
    <property type="protein sequence ID" value="KAK7207248.1"/>
    <property type="molecule type" value="Genomic_DNA"/>
</dbReference>